<dbReference type="SUPFAM" id="SSF48008">
    <property type="entry name" value="GntR ligand-binding domain-like"/>
    <property type="match status" value="1"/>
</dbReference>
<evidence type="ECO:0000313" key="5">
    <source>
        <dbReference type="EMBL" id="ABM56697.1"/>
    </source>
</evidence>
<protein>
    <submittedName>
        <fullName evidence="5">Transcriptional regulator, GntR family</fullName>
    </submittedName>
</protein>
<proteinExistence type="predicted"/>
<dbReference type="Pfam" id="PF07729">
    <property type="entry name" value="FCD"/>
    <property type="match status" value="1"/>
</dbReference>
<sequence length="262" mass="28566">MGTFPWFIRQLLQTNPTGSIILIMQDSGVKCDDSVSNRTSGVTDAVIKLIHQDRLLPDDSLPSEGEFARRLGVGRGVVREAFKALEALGILNLAPGKRARVGRLKSHMLALLMDHAVVTMQVNVQQTLDLRRTLEMRTAWLAALRRSAAELTLIRQAAVAMRQHGTGHESPTEDDIAFHVAIARAAQNPLYALLIEGFRLVIWQTAPISWAARQSDEERSAVHDMHDAIVDAIARQDAGAAEAAMAAHFDNSVQALIAAGVT</sequence>
<keyword evidence="1" id="KW-0805">Transcription regulation</keyword>
<dbReference type="eggNOG" id="COG2186">
    <property type="taxonomic scope" value="Bacteria"/>
</dbReference>
<dbReference type="GO" id="GO:0003700">
    <property type="term" value="F:DNA-binding transcription factor activity"/>
    <property type="evidence" value="ECO:0007669"/>
    <property type="project" value="InterPro"/>
</dbReference>
<keyword evidence="3" id="KW-0804">Transcription</keyword>
<organism evidence="5 6">
    <name type="scientific">Verminephrobacter eiseniae (strain EF01-2)</name>
    <dbReference type="NCBI Taxonomy" id="391735"/>
    <lineage>
        <taxon>Bacteria</taxon>
        <taxon>Pseudomonadati</taxon>
        <taxon>Pseudomonadota</taxon>
        <taxon>Betaproteobacteria</taxon>
        <taxon>Burkholderiales</taxon>
        <taxon>Comamonadaceae</taxon>
        <taxon>Verminephrobacter</taxon>
    </lineage>
</organism>
<evidence type="ECO:0000256" key="2">
    <source>
        <dbReference type="ARBA" id="ARBA00023125"/>
    </source>
</evidence>
<evidence type="ECO:0000256" key="1">
    <source>
        <dbReference type="ARBA" id="ARBA00023015"/>
    </source>
</evidence>
<dbReference type="GO" id="GO:0003677">
    <property type="term" value="F:DNA binding"/>
    <property type="evidence" value="ECO:0007669"/>
    <property type="project" value="UniProtKB-KW"/>
</dbReference>
<dbReference type="InterPro" id="IPR011711">
    <property type="entry name" value="GntR_C"/>
</dbReference>
<evidence type="ECO:0000256" key="3">
    <source>
        <dbReference type="ARBA" id="ARBA00023163"/>
    </source>
</evidence>
<dbReference type="Gene3D" id="1.20.120.530">
    <property type="entry name" value="GntR ligand-binding domain-like"/>
    <property type="match status" value="1"/>
</dbReference>
<evidence type="ECO:0000313" key="6">
    <source>
        <dbReference type="Proteomes" id="UP000000374"/>
    </source>
</evidence>
<gene>
    <name evidence="5" type="ordered locus">Veis_0918</name>
</gene>
<dbReference type="STRING" id="391735.Veis_0918"/>
<dbReference type="PANTHER" id="PTHR43537:SF51">
    <property type="entry name" value="HTH-TYPE TRANSCRIPTIONAL REGULATOR LGOR-RELATED"/>
    <property type="match status" value="1"/>
</dbReference>
<dbReference type="PANTHER" id="PTHR43537">
    <property type="entry name" value="TRANSCRIPTIONAL REGULATOR, GNTR FAMILY"/>
    <property type="match status" value="1"/>
</dbReference>
<dbReference type="AlphaFoldDB" id="A1WGE0"/>
<dbReference type="EMBL" id="CP000542">
    <property type="protein sequence ID" value="ABM56697.1"/>
    <property type="molecule type" value="Genomic_DNA"/>
</dbReference>
<dbReference type="PRINTS" id="PR00035">
    <property type="entry name" value="HTHGNTR"/>
</dbReference>
<evidence type="ECO:0000259" key="4">
    <source>
        <dbReference type="PROSITE" id="PS50949"/>
    </source>
</evidence>
<dbReference type="Pfam" id="PF00392">
    <property type="entry name" value="GntR"/>
    <property type="match status" value="1"/>
</dbReference>
<dbReference type="InterPro" id="IPR036390">
    <property type="entry name" value="WH_DNA-bd_sf"/>
</dbReference>
<keyword evidence="6" id="KW-1185">Reference proteome</keyword>
<dbReference type="Gene3D" id="1.10.10.10">
    <property type="entry name" value="Winged helix-like DNA-binding domain superfamily/Winged helix DNA-binding domain"/>
    <property type="match status" value="1"/>
</dbReference>
<dbReference type="SMART" id="SM00345">
    <property type="entry name" value="HTH_GNTR"/>
    <property type="match status" value="1"/>
</dbReference>
<dbReference type="KEGG" id="vei:Veis_0918"/>
<dbReference type="CDD" id="cd07377">
    <property type="entry name" value="WHTH_GntR"/>
    <property type="match status" value="1"/>
</dbReference>
<dbReference type="InterPro" id="IPR008920">
    <property type="entry name" value="TF_FadR/GntR_C"/>
</dbReference>
<name>A1WGE0_VEREI</name>
<keyword evidence="2" id="KW-0238">DNA-binding</keyword>
<dbReference type="SMART" id="SM00895">
    <property type="entry name" value="FCD"/>
    <property type="match status" value="1"/>
</dbReference>
<feature type="domain" description="HTH gntR-type" evidence="4">
    <location>
        <begin position="36"/>
        <end position="104"/>
    </location>
</feature>
<dbReference type="InterPro" id="IPR000524">
    <property type="entry name" value="Tscrpt_reg_HTH_GntR"/>
</dbReference>
<dbReference type="InterPro" id="IPR036388">
    <property type="entry name" value="WH-like_DNA-bd_sf"/>
</dbReference>
<reference evidence="6" key="1">
    <citation type="submission" date="2006-12" db="EMBL/GenBank/DDBJ databases">
        <title>Complete sequence of chromosome 1 of Verminephrobacter eiseniae EF01-2.</title>
        <authorList>
            <person name="Copeland A."/>
            <person name="Lucas S."/>
            <person name="Lapidus A."/>
            <person name="Barry K."/>
            <person name="Detter J.C."/>
            <person name="Glavina del Rio T."/>
            <person name="Dalin E."/>
            <person name="Tice H."/>
            <person name="Pitluck S."/>
            <person name="Chertkov O."/>
            <person name="Brettin T."/>
            <person name="Bruce D."/>
            <person name="Han C."/>
            <person name="Tapia R."/>
            <person name="Gilna P."/>
            <person name="Schmutz J."/>
            <person name="Larimer F."/>
            <person name="Land M."/>
            <person name="Hauser L."/>
            <person name="Kyrpides N."/>
            <person name="Kim E."/>
            <person name="Stahl D."/>
            <person name="Richardson P."/>
        </authorList>
    </citation>
    <scope>NUCLEOTIDE SEQUENCE [LARGE SCALE GENOMIC DNA]</scope>
    <source>
        <strain evidence="6">EF01-2</strain>
    </source>
</reference>
<dbReference type="HOGENOM" id="CLU_017584_9_1_4"/>
<dbReference type="PROSITE" id="PS50949">
    <property type="entry name" value="HTH_GNTR"/>
    <property type="match status" value="1"/>
</dbReference>
<dbReference type="SUPFAM" id="SSF46785">
    <property type="entry name" value="Winged helix' DNA-binding domain"/>
    <property type="match status" value="1"/>
</dbReference>
<accession>A1WGE0</accession>
<dbReference type="Proteomes" id="UP000000374">
    <property type="component" value="Chromosome"/>
</dbReference>